<keyword evidence="1" id="KW-0472">Membrane</keyword>
<protein>
    <submittedName>
        <fullName evidence="2">Uncharacterized protein</fullName>
    </submittedName>
</protein>
<sequence>MSINKKQVFLTLCGISISVTGIDMLLSGEYLRGVIKLILAFGIFVIFSKDRDG</sequence>
<name>A0A9X8SXE1_STREQ</name>
<accession>A0A9X8SXE1</accession>
<feature type="transmembrane region" description="Helical" evidence="1">
    <location>
        <begin position="30"/>
        <end position="47"/>
    </location>
</feature>
<proteinExistence type="predicted"/>
<organism evidence="2 3">
    <name type="scientific">Streptococcus dysgalactiae subsp. equisimilis</name>
    <name type="common">Streptococcus equisimilis</name>
    <dbReference type="NCBI Taxonomy" id="119602"/>
    <lineage>
        <taxon>Bacteria</taxon>
        <taxon>Bacillati</taxon>
        <taxon>Bacillota</taxon>
        <taxon>Bacilli</taxon>
        <taxon>Lactobacillales</taxon>
        <taxon>Streptococcaceae</taxon>
        <taxon>Streptococcus</taxon>
    </lineage>
</organism>
<dbReference type="AlphaFoldDB" id="A0A9X8SXE1"/>
<evidence type="ECO:0000256" key="1">
    <source>
        <dbReference type="SAM" id="Phobius"/>
    </source>
</evidence>
<reference evidence="2 3" key="1">
    <citation type="submission" date="2018-06" db="EMBL/GenBank/DDBJ databases">
        <authorList>
            <consortium name="Pathogen Informatics"/>
            <person name="Doyle S."/>
        </authorList>
    </citation>
    <scope>NUCLEOTIDE SEQUENCE [LARGE SCALE GENOMIC DNA]</scope>
    <source>
        <strain evidence="2 3">NCTC6179</strain>
    </source>
</reference>
<dbReference type="Proteomes" id="UP000249571">
    <property type="component" value="Chromosome 1"/>
</dbReference>
<gene>
    <name evidence="2" type="ORF">NCTC6179_00138</name>
</gene>
<keyword evidence="1" id="KW-0812">Transmembrane</keyword>
<evidence type="ECO:0000313" key="2">
    <source>
        <dbReference type="EMBL" id="SQF65999.1"/>
    </source>
</evidence>
<dbReference type="RefSeq" id="WP_164714879.1">
    <property type="nucleotide sequence ID" value="NZ_JBPGMO010000003.1"/>
</dbReference>
<keyword evidence="1" id="KW-1133">Transmembrane helix</keyword>
<dbReference type="EMBL" id="LS483361">
    <property type="protein sequence ID" value="SQF65999.1"/>
    <property type="molecule type" value="Genomic_DNA"/>
</dbReference>
<evidence type="ECO:0000313" key="3">
    <source>
        <dbReference type="Proteomes" id="UP000249571"/>
    </source>
</evidence>